<dbReference type="EMBL" id="BAABIA010000010">
    <property type="protein sequence ID" value="GAA5147637.1"/>
    <property type="molecule type" value="Genomic_DNA"/>
</dbReference>
<evidence type="ECO:0000313" key="1">
    <source>
        <dbReference type="EMBL" id="GAA5147637.1"/>
    </source>
</evidence>
<comment type="caution">
    <text evidence="1">The sequence shown here is derived from an EMBL/GenBank/DDBJ whole genome shotgun (WGS) entry which is preliminary data.</text>
</comment>
<evidence type="ECO:0000313" key="2">
    <source>
        <dbReference type="Proteomes" id="UP001499852"/>
    </source>
</evidence>
<dbReference type="RefSeq" id="WP_345738433.1">
    <property type="nucleotide sequence ID" value="NZ_BAABIA010000010.1"/>
</dbReference>
<proteinExistence type="predicted"/>
<protein>
    <submittedName>
        <fullName evidence="1">Uncharacterized protein</fullName>
    </submittedName>
</protein>
<dbReference type="Proteomes" id="UP001499852">
    <property type="component" value="Unassembled WGS sequence"/>
</dbReference>
<name>A0ABP9PN73_9BACT</name>
<keyword evidence="2" id="KW-1185">Reference proteome</keyword>
<gene>
    <name evidence="1" type="ORF">GCM10023213_42570</name>
</gene>
<sequence>MLHALQARAQITSRSDAVGRLLNEWHQAGSAAGLADITYENRDGQHSPLEAGLYPQLQIFQPDAKSGPPVGPAVALRLKPTVGNCSMSAPADKGGSLPRMYQMDPSGQKFLMMQYLANNLMIYPEHQDHDIGANGVGGYGDLFPANNTCAIISQGSSGSDQPFLRAALATLAAFPAETQQRLIEKRVLMPTLQSIFRQAGRQVKKEEDYFTGAAHPVVFDVANLDEEKMVRLAHDMRPPMIPPLVQIEVLKETEITEGKDFFEAGKPHPFRLADTPVSIARILRGRSGEHAMVISARKSADLMGRPVKLHWHLLQGDPRFVSVEGSAQEPEARLRIRWHPPGQTATGIRSHRVDIGVFASNGISTSAPAFITFYLLPNEMHFYDEKGRPAEICYQAHNPDLGLPTAPRDPRWLKAMQAVSLAGDGLRSRLMGKLLTDPERLAIQKIWQPLNDRWQACQKLEADPAKKDSAEKLKNLWLDDLAKSLDLPLPGDRGLTVRTAIERSLHGVAAFTELFPSFQKDLLTLASQSPKATAVADIAADVQRLKQLNVLLEEAGGMVTTSAPPDRLTPADRYYLSGLNLTLLSQVLFPEVLERSTAPAWVDPRLTTPKAWRDVNRYGDDGRLIGWIRHQGGRTAWFDAEGRHLPEGPDQPALARPVIYELKDKGVLDWRAK</sequence>
<reference evidence="2" key="1">
    <citation type="journal article" date="2019" name="Int. J. Syst. Evol. Microbiol.">
        <title>The Global Catalogue of Microorganisms (GCM) 10K type strain sequencing project: providing services to taxonomists for standard genome sequencing and annotation.</title>
        <authorList>
            <consortium name="The Broad Institute Genomics Platform"/>
            <consortium name="The Broad Institute Genome Sequencing Center for Infectious Disease"/>
            <person name="Wu L."/>
            <person name="Ma J."/>
        </authorList>
    </citation>
    <scope>NUCLEOTIDE SEQUENCE [LARGE SCALE GENOMIC DNA]</scope>
    <source>
        <strain evidence="2">JCM 18053</strain>
    </source>
</reference>
<accession>A0ABP9PN73</accession>
<organism evidence="1 2">
    <name type="scientific">Prosthecobacter algae</name>
    <dbReference type="NCBI Taxonomy" id="1144682"/>
    <lineage>
        <taxon>Bacteria</taxon>
        <taxon>Pseudomonadati</taxon>
        <taxon>Verrucomicrobiota</taxon>
        <taxon>Verrucomicrobiia</taxon>
        <taxon>Verrucomicrobiales</taxon>
        <taxon>Verrucomicrobiaceae</taxon>
        <taxon>Prosthecobacter</taxon>
    </lineage>
</organism>